<proteinExistence type="predicted"/>
<dbReference type="SUPFAM" id="SSF55785">
    <property type="entry name" value="PYP-like sensor domain (PAS domain)"/>
    <property type="match status" value="2"/>
</dbReference>
<dbReference type="SUPFAM" id="SSF55073">
    <property type="entry name" value="Nucleotide cyclase"/>
    <property type="match status" value="1"/>
</dbReference>
<comment type="caution">
    <text evidence="6">The sequence shown here is derived from an EMBL/GenBank/DDBJ whole genome shotgun (WGS) entry which is preliminary data.</text>
</comment>
<accession>A0ABT5QSW3</accession>
<gene>
    <name evidence="6" type="ORF">LRP49_23140</name>
</gene>
<name>A0ABT5QSW3_9GAMM</name>
<protein>
    <recommendedName>
        <fullName evidence="1">diguanylate cyclase</fullName>
        <ecNumber evidence="1">2.7.7.65</ecNumber>
    </recommendedName>
</protein>
<dbReference type="Pfam" id="PF08448">
    <property type="entry name" value="PAS_4"/>
    <property type="match status" value="1"/>
</dbReference>
<dbReference type="PROSITE" id="PS50887">
    <property type="entry name" value="GGDEF"/>
    <property type="match status" value="1"/>
</dbReference>
<dbReference type="InterPro" id="IPR013656">
    <property type="entry name" value="PAS_4"/>
</dbReference>
<feature type="transmembrane region" description="Helical" evidence="3">
    <location>
        <begin position="6"/>
        <end position="23"/>
    </location>
</feature>
<dbReference type="EMBL" id="JAJUBB010000028">
    <property type="protein sequence ID" value="MDD1784073.1"/>
    <property type="molecule type" value="Genomic_DNA"/>
</dbReference>
<keyword evidence="3" id="KW-1133">Transmembrane helix</keyword>
<evidence type="ECO:0000259" key="4">
    <source>
        <dbReference type="PROSITE" id="PS50113"/>
    </source>
</evidence>
<evidence type="ECO:0000259" key="5">
    <source>
        <dbReference type="PROSITE" id="PS50887"/>
    </source>
</evidence>
<dbReference type="InterPro" id="IPR029787">
    <property type="entry name" value="Nucleotide_cyclase"/>
</dbReference>
<dbReference type="Proteomes" id="UP001149821">
    <property type="component" value="Unassembled WGS sequence"/>
</dbReference>
<dbReference type="PANTHER" id="PTHR45138">
    <property type="entry name" value="REGULATORY COMPONENTS OF SENSORY TRANSDUCTION SYSTEM"/>
    <property type="match status" value="1"/>
</dbReference>
<sequence>MIDWPIGIVLILVGFLIGALWASRKRVVSLKNWQSYLSNLHSPKAIVSHTDGRIFYANRSFIRLYDIDTEHGDFRMRSEQERNAIAHMLRHRRWPTPFIDVTADIRTSFSHKVPRYARFSGLPIWCKGKHAWIVSLEPESESVYSEPFVNDDNQIFRTVINSLAELVCFQDREGKVVGTNQAFDRFWKGREEEGLFFNTSEDIAGRRTQQSWTTNPNGDSCLLETSQTVLRDTDNHIYGTLSISHDVTNWHMMRQVMEQEIQARHEVEQQLKKHSNLLTSIFQASVDPIGIYTKHYEFLGGNPAFAEAMGSPHDDLEGELAEEIVEPEILAQHQKMDKPVIESGQTVKYEDLVMKRDGSMVWYELTKTQFVDPTDETSGVLVIARDVTERKATQQQLADAIMELEELSFVDGLTKVANRRSFDEQLVKMWHSHIREGEPLSLILCDIDFFKPYNDNYGHQRGDSALRKVADVFQHVIRRPLDAVARYGGEEFAILLPNTTESGAIHVAENIATELAAANITHEFSGISERLTLSQGIATVLPRAGQDYGELVSLADKALYRAKNAGRNQIAINNKELADAS</sequence>
<evidence type="ECO:0000256" key="1">
    <source>
        <dbReference type="ARBA" id="ARBA00012528"/>
    </source>
</evidence>
<dbReference type="InterPro" id="IPR000014">
    <property type="entry name" value="PAS"/>
</dbReference>
<evidence type="ECO:0000256" key="2">
    <source>
        <dbReference type="ARBA" id="ARBA00034247"/>
    </source>
</evidence>
<feature type="domain" description="PAC" evidence="4">
    <location>
        <begin position="347"/>
        <end position="399"/>
    </location>
</feature>
<reference evidence="6" key="1">
    <citation type="submission" date="2021-12" db="EMBL/GenBank/DDBJ databases">
        <title>Enterovibrio ZSDZ35 sp. nov. and Enterovibrio ZSDZ42 sp. nov., isolated from coastal seawater in Qingdao.</title>
        <authorList>
            <person name="Zhang P."/>
        </authorList>
    </citation>
    <scope>NUCLEOTIDE SEQUENCE</scope>
    <source>
        <strain evidence="6">ZSDZ35</strain>
    </source>
</reference>
<keyword evidence="6" id="KW-0808">Transferase</keyword>
<dbReference type="InterPro" id="IPR043128">
    <property type="entry name" value="Rev_trsase/Diguanyl_cyclase"/>
</dbReference>
<dbReference type="PROSITE" id="PS50113">
    <property type="entry name" value="PAC"/>
    <property type="match status" value="1"/>
</dbReference>
<dbReference type="InterPro" id="IPR000160">
    <property type="entry name" value="GGDEF_dom"/>
</dbReference>
<evidence type="ECO:0000313" key="6">
    <source>
        <dbReference type="EMBL" id="MDD1784073.1"/>
    </source>
</evidence>
<dbReference type="Pfam" id="PF00990">
    <property type="entry name" value="GGDEF"/>
    <property type="match status" value="1"/>
</dbReference>
<dbReference type="RefSeq" id="WP_274145756.1">
    <property type="nucleotide sequence ID" value="NZ_JAJUBB010000028.1"/>
</dbReference>
<dbReference type="InterPro" id="IPR035965">
    <property type="entry name" value="PAS-like_dom_sf"/>
</dbReference>
<dbReference type="NCBIfam" id="TIGR00254">
    <property type="entry name" value="GGDEF"/>
    <property type="match status" value="1"/>
</dbReference>
<evidence type="ECO:0000256" key="3">
    <source>
        <dbReference type="SAM" id="Phobius"/>
    </source>
</evidence>
<keyword evidence="6" id="KW-0548">Nucleotidyltransferase</keyword>
<dbReference type="PANTHER" id="PTHR45138:SF9">
    <property type="entry name" value="DIGUANYLATE CYCLASE DGCM-RELATED"/>
    <property type="match status" value="1"/>
</dbReference>
<dbReference type="SMART" id="SM00091">
    <property type="entry name" value="PAS"/>
    <property type="match status" value="3"/>
</dbReference>
<keyword evidence="7" id="KW-1185">Reference proteome</keyword>
<dbReference type="InterPro" id="IPR050469">
    <property type="entry name" value="Diguanylate_Cyclase"/>
</dbReference>
<keyword evidence="3" id="KW-0812">Transmembrane</keyword>
<dbReference type="Gene3D" id="3.30.70.270">
    <property type="match status" value="1"/>
</dbReference>
<dbReference type="SMART" id="SM00267">
    <property type="entry name" value="GGDEF"/>
    <property type="match status" value="1"/>
</dbReference>
<comment type="catalytic activity">
    <reaction evidence="2">
        <text>2 GTP = 3',3'-c-di-GMP + 2 diphosphate</text>
        <dbReference type="Rhea" id="RHEA:24898"/>
        <dbReference type="ChEBI" id="CHEBI:33019"/>
        <dbReference type="ChEBI" id="CHEBI:37565"/>
        <dbReference type="ChEBI" id="CHEBI:58805"/>
        <dbReference type="EC" id="2.7.7.65"/>
    </reaction>
</comment>
<dbReference type="InterPro" id="IPR000700">
    <property type="entry name" value="PAS-assoc_C"/>
</dbReference>
<dbReference type="EC" id="2.7.7.65" evidence="1"/>
<dbReference type="CDD" id="cd00130">
    <property type="entry name" value="PAS"/>
    <property type="match status" value="1"/>
</dbReference>
<keyword evidence="3" id="KW-0472">Membrane</keyword>
<organism evidence="6 7">
    <name type="scientific">Enterovibrio qingdaonensis</name>
    <dbReference type="NCBI Taxonomy" id="2899818"/>
    <lineage>
        <taxon>Bacteria</taxon>
        <taxon>Pseudomonadati</taxon>
        <taxon>Pseudomonadota</taxon>
        <taxon>Gammaproteobacteria</taxon>
        <taxon>Vibrionales</taxon>
        <taxon>Vibrionaceae</taxon>
        <taxon>Enterovibrio</taxon>
    </lineage>
</organism>
<dbReference type="NCBIfam" id="TIGR00229">
    <property type="entry name" value="sensory_box"/>
    <property type="match status" value="1"/>
</dbReference>
<dbReference type="CDD" id="cd01949">
    <property type="entry name" value="GGDEF"/>
    <property type="match status" value="1"/>
</dbReference>
<evidence type="ECO:0000313" key="7">
    <source>
        <dbReference type="Proteomes" id="UP001149821"/>
    </source>
</evidence>
<feature type="domain" description="GGDEF" evidence="5">
    <location>
        <begin position="438"/>
        <end position="575"/>
    </location>
</feature>
<dbReference type="GO" id="GO:0052621">
    <property type="term" value="F:diguanylate cyclase activity"/>
    <property type="evidence" value="ECO:0007669"/>
    <property type="project" value="UniProtKB-EC"/>
</dbReference>
<dbReference type="Gene3D" id="3.30.450.20">
    <property type="entry name" value="PAS domain"/>
    <property type="match status" value="2"/>
</dbReference>